<gene>
    <name evidence="2" type="ORF">PGLA1383_LOCUS11320</name>
</gene>
<feature type="transmembrane region" description="Helical" evidence="1">
    <location>
        <begin position="237"/>
        <end position="265"/>
    </location>
</feature>
<organism evidence="2 3">
    <name type="scientific">Polarella glacialis</name>
    <name type="common">Dinoflagellate</name>
    <dbReference type="NCBI Taxonomy" id="89957"/>
    <lineage>
        <taxon>Eukaryota</taxon>
        <taxon>Sar</taxon>
        <taxon>Alveolata</taxon>
        <taxon>Dinophyceae</taxon>
        <taxon>Suessiales</taxon>
        <taxon>Suessiaceae</taxon>
        <taxon>Polarella</taxon>
    </lineage>
</organism>
<sequence length="270" mass="30027">VIERCTDELAAAGDKADAVVWAKRIHMSSTLTRLGVDWSSTGSWQRVDEVVELNDAMIALVAPLGGVGLGYDRLPWDWWFWVALGLLRSILPTLVMAWTLGVGCAWQIIRPDVTVLFPPRRPRMGLWWRPDLLPLVPSYFLQLHQLLLVEGTEGGPLSEMRSGLAKGDLSLAESLTLLVQLMVNMTSANALCSLVFRLASEKRAAEQASADPAESWLQLLVVLLAVLLYFLKSGYLLVLLLFVLFDIIGCFAVICCCVVYFIFIWSPKCM</sequence>
<name>A0A813DVG9_POLGL</name>
<keyword evidence="1" id="KW-1133">Transmembrane helix</keyword>
<keyword evidence="1" id="KW-0812">Transmembrane</keyword>
<feature type="transmembrane region" description="Helical" evidence="1">
    <location>
        <begin position="78"/>
        <end position="109"/>
    </location>
</feature>
<evidence type="ECO:0000313" key="3">
    <source>
        <dbReference type="Proteomes" id="UP000654075"/>
    </source>
</evidence>
<dbReference type="Proteomes" id="UP000654075">
    <property type="component" value="Unassembled WGS sequence"/>
</dbReference>
<keyword evidence="3" id="KW-1185">Reference proteome</keyword>
<feature type="transmembrane region" description="Helical" evidence="1">
    <location>
        <begin position="169"/>
        <end position="192"/>
    </location>
</feature>
<protein>
    <submittedName>
        <fullName evidence="2">Uncharacterized protein</fullName>
    </submittedName>
</protein>
<evidence type="ECO:0000313" key="2">
    <source>
        <dbReference type="EMBL" id="CAE8592684.1"/>
    </source>
</evidence>
<dbReference type="EMBL" id="CAJNNV010005824">
    <property type="protein sequence ID" value="CAE8592684.1"/>
    <property type="molecule type" value="Genomic_DNA"/>
</dbReference>
<accession>A0A813DVG9</accession>
<proteinExistence type="predicted"/>
<reference evidence="2" key="1">
    <citation type="submission" date="2021-02" db="EMBL/GenBank/DDBJ databases">
        <authorList>
            <person name="Dougan E. K."/>
            <person name="Rhodes N."/>
            <person name="Thang M."/>
            <person name="Chan C."/>
        </authorList>
    </citation>
    <scope>NUCLEOTIDE SEQUENCE</scope>
</reference>
<evidence type="ECO:0000256" key="1">
    <source>
        <dbReference type="SAM" id="Phobius"/>
    </source>
</evidence>
<dbReference type="OrthoDB" id="1470350at2759"/>
<feature type="non-terminal residue" evidence="2">
    <location>
        <position position="1"/>
    </location>
</feature>
<dbReference type="AlphaFoldDB" id="A0A813DVG9"/>
<comment type="caution">
    <text evidence="2">The sequence shown here is derived from an EMBL/GenBank/DDBJ whole genome shotgun (WGS) entry which is preliminary data.</text>
</comment>
<keyword evidence="1" id="KW-0472">Membrane</keyword>
<feature type="transmembrane region" description="Helical" evidence="1">
    <location>
        <begin position="213"/>
        <end position="231"/>
    </location>
</feature>